<comment type="caution">
    <text evidence="8">The sequence shown here is derived from an EMBL/GenBank/DDBJ whole genome shotgun (WGS) entry which is preliminary data.</text>
</comment>
<feature type="domain" description="Cardiolipin synthase N-terminal" evidence="7">
    <location>
        <begin position="24"/>
        <end position="62"/>
    </location>
</feature>
<keyword evidence="5 6" id="KW-0472">Membrane</keyword>
<dbReference type="GO" id="GO:0005886">
    <property type="term" value="C:plasma membrane"/>
    <property type="evidence" value="ECO:0007669"/>
    <property type="project" value="UniProtKB-SubCell"/>
</dbReference>
<keyword evidence="2" id="KW-1003">Cell membrane</keyword>
<feature type="transmembrane region" description="Helical" evidence="6">
    <location>
        <begin position="42"/>
        <end position="62"/>
    </location>
</feature>
<name>A0A1F6MR59_9BACT</name>
<evidence type="ECO:0000256" key="1">
    <source>
        <dbReference type="ARBA" id="ARBA00004651"/>
    </source>
</evidence>
<reference evidence="8 9" key="1">
    <citation type="journal article" date="2016" name="Nat. Commun.">
        <title>Thousands of microbial genomes shed light on interconnected biogeochemical processes in an aquifer system.</title>
        <authorList>
            <person name="Anantharaman K."/>
            <person name="Brown C.T."/>
            <person name="Hug L.A."/>
            <person name="Sharon I."/>
            <person name="Castelle C.J."/>
            <person name="Probst A.J."/>
            <person name="Thomas B.C."/>
            <person name="Singh A."/>
            <person name="Wilkins M.J."/>
            <person name="Karaoz U."/>
            <person name="Brodie E.L."/>
            <person name="Williams K.H."/>
            <person name="Hubbard S.S."/>
            <person name="Banfield J.F."/>
        </authorList>
    </citation>
    <scope>NUCLEOTIDE SEQUENCE [LARGE SCALE GENOMIC DNA]</scope>
</reference>
<sequence>MGGFLGWGIAVVVVLFLVGIAAFIFWIVMLVHAASHPVENKAMWIILMVFTGVIGSLIYYFVVKRKFAKQIAQQGPSANQNAK</sequence>
<dbReference type="STRING" id="1798692.A3G00_04980"/>
<keyword evidence="3 6" id="KW-0812">Transmembrane</keyword>
<evidence type="ECO:0000313" key="8">
    <source>
        <dbReference type="EMBL" id="OGH74131.1"/>
    </source>
</evidence>
<protein>
    <recommendedName>
        <fullName evidence="7">Cardiolipin synthase N-terminal domain-containing protein</fullName>
    </recommendedName>
</protein>
<evidence type="ECO:0000256" key="6">
    <source>
        <dbReference type="SAM" id="Phobius"/>
    </source>
</evidence>
<evidence type="ECO:0000313" key="9">
    <source>
        <dbReference type="Proteomes" id="UP000178347"/>
    </source>
</evidence>
<accession>A0A1F6MR59</accession>
<proteinExistence type="predicted"/>
<evidence type="ECO:0000256" key="4">
    <source>
        <dbReference type="ARBA" id="ARBA00022989"/>
    </source>
</evidence>
<evidence type="ECO:0000256" key="5">
    <source>
        <dbReference type="ARBA" id="ARBA00023136"/>
    </source>
</evidence>
<evidence type="ECO:0000256" key="2">
    <source>
        <dbReference type="ARBA" id="ARBA00022475"/>
    </source>
</evidence>
<dbReference type="InterPro" id="IPR027379">
    <property type="entry name" value="CLS_N"/>
</dbReference>
<comment type="subcellular location">
    <subcellularLocation>
        <location evidence="1">Cell membrane</location>
        <topology evidence="1">Multi-pass membrane protein</topology>
    </subcellularLocation>
</comment>
<dbReference type="AlphaFoldDB" id="A0A1F6MR59"/>
<keyword evidence="4 6" id="KW-1133">Transmembrane helix</keyword>
<dbReference type="EMBL" id="MFQN01000028">
    <property type="protein sequence ID" value="OGH74131.1"/>
    <property type="molecule type" value="Genomic_DNA"/>
</dbReference>
<feature type="transmembrane region" description="Helical" evidence="6">
    <location>
        <begin position="7"/>
        <end position="30"/>
    </location>
</feature>
<gene>
    <name evidence="8" type="ORF">A3G00_04980</name>
</gene>
<dbReference type="Pfam" id="PF13396">
    <property type="entry name" value="PLDc_N"/>
    <property type="match status" value="1"/>
</dbReference>
<dbReference type="Proteomes" id="UP000178347">
    <property type="component" value="Unassembled WGS sequence"/>
</dbReference>
<organism evidence="8 9">
    <name type="scientific">Candidatus Magasanikbacteria bacterium RIFCSPLOWO2_12_FULL_43_12</name>
    <dbReference type="NCBI Taxonomy" id="1798692"/>
    <lineage>
        <taxon>Bacteria</taxon>
        <taxon>Candidatus Magasanikiibacteriota</taxon>
    </lineage>
</organism>
<evidence type="ECO:0000259" key="7">
    <source>
        <dbReference type="Pfam" id="PF13396"/>
    </source>
</evidence>
<evidence type="ECO:0000256" key="3">
    <source>
        <dbReference type="ARBA" id="ARBA00022692"/>
    </source>
</evidence>